<organism evidence="10 11">
    <name type="scientific">Streptomyces buecherae</name>
    <dbReference type="NCBI Taxonomy" id="2763006"/>
    <lineage>
        <taxon>Bacteria</taxon>
        <taxon>Bacillati</taxon>
        <taxon>Actinomycetota</taxon>
        <taxon>Actinomycetes</taxon>
        <taxon>Kitasatosporales</taxon>
        <taxon>Streptomycetaceae</taxon>
        <taxon>Streptomyces</taxon>
    </lineage>
</organism>
<dbReference type="InterPro" id="IPR036852">
    <property type="entry name" value="Peptidase_S8/S53_dom_sf"/>
</dbReference>
<dbReference type="Gene3D" id="3.30.70.80">
    <property type="entry name" value="Peptidase S8 propeptide/proteinase inhibitor I9"/>
    <property type="match status" value="1"/>
</dbReference>
<dbReference type="CDD" id="cd04077">
    <property type="entry name" value="Peptidases_S8_PCSK9_ProteinaseK_like"/>
    <property type="match status" value="1"/>
</dbReference>
<evidence type="ECO:0000313" key="11">
    <source>
        <dbReference type="Proteomes" id="UP000509303"/>
    </source>
</evidence>
<accession>A0A7H8N1W7</accession>
<dbReference type="AlphaFoldDB" id="A0A7H8N1W7"/>
<evidence type="ECO:0000256" key="2">
    <source>
        <dbReference type="ARBA" id="ARBA00022670"/>
    </source>
</evidence>
<dbReference type="GO" id="GO:0006508">
    <property type="term" value="P:proteolysis"/>
    <property type="evidence" value="ECO:0007669"/>
    <property type="project" value="UniProtKB-KW"/>
</dbReference>
<dbReference type="InterPro" id="IPR010259">
    <property type="entry name" value="S8pro/Inhibitor_I9"/>
</dbReference>
<dbReference type="InterPro" id="IPR023827">
    <property type="entry name" value="Peptidase_S8_Asp-AS"/>
</dbReference>
<feature type="domain" description="Inhibitor I9" evidence="9">
    <location>
        <begin position="50"/>
        <end position="119"/>
    </location>
</feature>
<dbReference type="InterPro" id="IPR015500">
    <property type="entry name" value="Peptidase_S8_subtilisin-rel"/>
</dbReference>
<dbReference type="GO" id="GO:0004252">
    <property type="term" value="F:serine-type endopeptidase activity"/>
    <property type="evidence" value="ECO:0007669"/>
    <property type="project" value="UniProtKB-UniRule"/>
</dbReference>
<feature type="active site" description="Charge relay system" evidence="5">
    <location>
        <position position="176"/>
    </location>
</feature>
<keyword evidence="11" id="KW-1185">Reference proteome</keyword>
<name>A0A7H8N1W7_9ACTN</name>
<comment type="similarity">
    <text evidence="1 5 6">Belongs to the peptidase S8 family.</text>
</comment>
<evidence type="ECO:0000256" key="4">
    <source>
        <dbReference type="ARBA" id="ARBA00022825"/>
    </source>
</evidence>
<reference evidence="10 11" key="1">
    <citation type="submission" date="2020-06" db="EMBL/GenBank/DDBJ databases">
        <title>Genome mining for natural products.</title>
        <authorList>
            <person name="Zhang B."/>
            <person name="Shi J."/>
            <person name="Ge H."/>
        </authorList>
    </citation>
    <scope>NUCLEOTIDE SEQUENCE [LARGE SCALE GENOMIC DNA]</scope>
    <source>
        <strain evidence="10 11">NA00687</strain>
    </source>
</reference>
<keyword evidence="2 5" id="KW-0645">Protease</keyword>
<evidence type="ECO:0000259" key="9">
    <source>
        <dbReference type="Pfam" id="PF05922"/>
    </source>
</evidence>
<evidence type="ECO:0000256" key="3">
    <source>
        <dbReference type="ARBA" id="ARBA00022801"/>
    </source>
</evidence>
<feature type="chain" id="PRO_5039029329" evidence="7">
    <location>
        <begin position="29"/>
        <end position="424"/>
    </location>
</feature>
<feature type="signal peptide" evidence="7">
    <location>
        <begin position="1"/>
        <end position="28"/>
    </location>
</feature>
<dbReference type="PROSITE" id="PS00137">
    <property type="entry name" value="SUBTILASE_HIS"/>
    <property type="match status" value="1"/>
</dbReference>
<dbReference type="PANTHER" id="PTHR43806">
    <property type="entry name" value="PEPTIDASE S8"/>
    <property type="match status" value="1"/>
</dbReference>
<protein>
    <submittedName>
        <fullName evidence="10">S8 family peptidase</fullName>
    </submittedName>
</protein>
<dbReference type="Gene3D" id="3.40.50.200">
    <property type="entry name" value="Peptidase S8/S53 domain"/>
    <property type="match status" value="1"/>
</dbReference>
<dbReference type="EMBL" id="CP054929">
    <property type="protein sequence ID" value="QKW48341.1"/>
    <property type="molecule type" value="Genomic_DNA"/>
</dbReference>
<proteinExistence type="inferred from homology"/>
<dbReference type="RefSeq" id="WP_176160038.1">
    <property type="nucleotide sequence ID" value="NZ_CP054929.1"/>
</dbReference>
<dbReference type="PRINTS" id="PR00723">
    <property type="entry name" value="SUBTILISIN"/>
</dbReference>
<sequence length="424" mass="43722">MARSTLAASLALALVATGGTVLTWSASAAAGPSEPLAPLQAAGADAVDGRYIVVLKKPARGGATASAHRALAGPVTTAREAGGTVRRSYTETLHGFSADLSDAALDEVRRDPEVAYVQPVRVHRQEAAPAASRPAPRATQQRAPWHLDRIDQRKLPLNTRYSPTGDASGVPVYVLDSGIRASHKEFEGRASGVYSAIKDGNGTKDCAGHGTFVASHIAGRTYGVAKKAKIRAVRILGCDNSATTEEILDGMNWTTKNAPASSVVNMSIQSSDGIADRAMDDAAKAMVDKGLLVVFIAGNFGKGDCQNSPKDPRAITMGATNKTDARNTDANPSSYGSCVTAFAPGAGVSGAGEGSDTEVLKGWNGTSFAAPLAAGTLAVAKRDNPDLTMAEAKKLITSTATRGVLKNIGKGSPNRLLYAGPTGR</sequence>
<keyword evidence="3 5" id="KW-0378">Hydrolase</keyword>
<evidence type="ECO:0000256" key="7">
    <source>
        <dbReference type="SAM" id="SignalP"/>
    </source>
</evidence>
<feature type="domain" description="Peptidase S8/S53" evidence="8">
    <location>
        <begin position="168"/>
        <end position="407"/>
    </location>
</feature>
<dbReference type="Pfam" id="PF05922">
    <property type="entry name" value="Inhibitor_I9"/>
    <property type="match status" value="1"/>
</dbReference>
<dbReference type="InterPro" id="IPR050131">
    <property type="entry name" value="Peptidase_S8_subtilisin-like"/>
</dbReference>
<keyword evidence="4 5" id="KW-0720">Serine protease</keyword>
<keyword evidence="7" id="KW-0732">Signal</keyword>
<dbReference type="PROSITE" id="PS00138">
    <property type="entry name" value="SUBTILASE_SER"/>
    <property type="match status" value="1"/>
</dbReference>
<dbReference type="PANTHER" id="PTHR43806:SF11">
    <property type="entry name" value="CEREVISIN-RELATED"/>
    <property type="match status" value="1"/>
</dbReference>
<dbReference type="FunFam" id="3.40.50.200:FF:000016">
    <property type="entry name" value="Proprotein convertase subtilisin/kexin type 9"/>
    <property type="match status" value="1"/>
</dbReference>
<evidence type="ECO:0000256" key="6">
    <source>
        <dbReference type="RuleBase" id="RU003355"/>
    </source>
</evidence>
<feature type="active site" description="Charge relay system" evidence="5">
    <location>
        <position position="367"/>
    </location>
</feature>
<dbReference type="InterPro" id="IPR037045">
    <property type="entry name" value="S8pro/Inhibitor_I9_sf"/>
</dbReference>
<evidence type="ECO:0000313" key="10">
    <source>
        <dbReference type="EMBL" id="QKW48341.1"/>
    </source>
</evidence>
<dbReference type="Pfam" id="PF00082">
    <property type="entry name" value="Peptidase_S8"/>
    <property type="match status" value="1"/>
</dbReference>
<feature type="active site" description="Charge relay system" evidence="5">
    <location>
        <position position="209"/>
    </location>
</feature>
<evidence type="ECO:0000256" key="5">
    <source>
        <dbReference type="PROSITE-ProRule" id="PRU01240"/>
    </source>
</evidence>
<evidence type="ECO:0000256" key="1">
    <source>
        <dbReference type="ARBA" id="ARBA00011073"/>
    </source>
</evidence>
<dbReference type="PROSITE" id="PS00136">
    <property type="entry name" value="SUBTILASE_ASP"/>
    <property type="match status" value="1"/>
</dbReference>
<dbReference type="PROSITE" id="PS51892">
    <property type="entry name" value="SUBTILASE"/>
    <property type="match status" value="1"/>
</dbReference>
<dbReference type="Proteomes" id="UP000509303">
    <property type="component" value="Chromosome"/>
</dbReference>
<dbReference type="InterPro" id="IPR000209">
    <property type="entry name" value="Peptidase_S8/S53_dom"/>
</dbReference>
<dbReference type="InterPro" id="IPR022398">
    <property type="entry name" value="Peptidase_S8_His-AS"/>
</dbReference>
<dbReference type="InterPro" id="IPR023828">
    <property type="entry name" value="Peptidase_S8_Ser-AS"/>
</dbReference>
<dbReference type="SUPFAM" id="SSF52743">
    <property type="entry name" value="Subtilisin-like"/>
    <property type="match status" value="1"/>
</dbReference>
<evidence type="ECO:0000259" key="8">
    <source>
        <dbReference type="Pfam" id="PF00082"/>
    </source>
</evidence>
<dbReference type="SUPFAM" id="SSF54897">
    <property type="entry name" value="Protease propeptides/inhibitors"/>
    <property type="match status" value="1"/>
</dbReference>
<dbReference type="GO" id="GO:0005615">
    <property type="term" value="C:extracellular space"/>
    <property type="evidence" value="ECO:0007669"/>
    <property type="project" value="TreeGrafter"/>
</dbReference>
<gene>
    <name evidence="10" type="ORF">HUT08_00925</name>
</gene>
<dbReference type="InterPro" id="IPR034193">
    <property type="entry name" value="PCSK9_ProteinaseK-like"/>
</dbReference>